<evidence type="ECO:0000256" key="1">
    <source>
        <dbReference type="SAM" id="MobiDB-lite"/>
    </source>
</evidence>
<evidence type="ECO:0000313" key="3">
    <source>
        <dbReference type="Proteomes" id="UP000039660"/>
    </source>
</evidence>
<dbReference type="AlphaFoldDB" id="A0A0T7GAC9"/>
<protein>
    <submittedName>
        <fullName evidence="2">Uncharacterized protein</fullName>
    </submittedName>
</protein>
<sequence>MREKTPTVDAAKQRSSECTTRASSIQKAQKSDNPNFIGLEVIRYAMSARRKAHREKLRDEIVEICAIGTHMMTDLREWRRLVEADWGELKPPKEKDQEHALRHAFRWTFGTAGASEKQASFYYNAVGPLAEKGLAGAALRDVIKTRGLKKLQAEHSARKKGGAAHNLAVKAPPEDHAPKAARLASAKTTETVAAAPRAASSGEYIVQAELHFKAEPKELLSAKNGSNVTLKAEMSLRGKMIVFNDARAKLRNKNKATSRP</sequence>
<reference evidence="2 3" key="1">
    <citation type="submission" date="2014-08" db="EMBL/GenBank/DDBJ databases">
        <authorList>
            <person name="Chen Y.-H."/>
        </authorList>
    </citation>
    <scope>NUCLEOTIDE SEQUENCE [LARGE SCALE GENOMIC DNA]</scope>
</reference>
<feature type="compositionally biased region" description="Basic and acidic residues" evidence="1">
    <location>
        <begin position="1"/>
        <end position="15"/>
    </location>
</feature>
<dbReference type="Proteomes" id="UP000039660">
    <property type="component" value="Unassembled WGS sequence"/>
</dbReference>
<proteinExistence type="predicted"/>
<feature type="compositionally biased region" description="Polar residues" evidence="1">
    <location>
        <begin position="16"/>
        <end position="29"/>
    </location>
</feature>
<feature type="region of interest" description="Disordered" evidence="1">
    <location>
        <begin position="1"/>
        <end position="29"/>
    </location>
</feature>
<gene>
    <name evidence="2" type="ORF">NGAL_HAMBI1189_02700</name>
</gene>
<name>A0A0T7GAC9_NEOGA</name>
<dbReference type="RefSeq" id="WP_046630614.1">
    <property type="nucleotide sequence ID" value="NZ_CCRK01000001.1"/>
</dbReference>
<accession>A0A0T7GAC9</accession>
<dbReference type="EMBL" id="CCRK01000001">
    <property type="protein sequence ID" value="CDZ44275.1"/>
    <property type="molecule type" value="Genomic_DNA"/>
</dbReference>
<evidence type="ECO:0000313" key="2">
    <source>
        <dbReference type="EMBL" id="CDZ44275.1"/>
    </source>
</evidence>
<organism evidence="2 3">
    <name type="scientific">Neorhizobium galegae bv. officinalis</name>
    <dbReference type="NCBI Taxonomy" id="323656"/>
    <lineage>
        <taxon>Bacteria</taxon>
        <taxon>Pseudomonadati</taxon>
        <taxon>Pseudomonadota</taxon>
        <taxon>Alphaproteobacteria</taxon>
        <taxon>Hyphomicrobiales</taxon>
        <taxon>Rhizobiaceae</taxon>
        <taxon>Rhizobium/Agrobacterium group</taxon>
        <taxon>Neorhizobium</taxon>
    </lineage>
</organism>